<organism evidence="1 2">
    <name type="scientific">Hypsibius exemplaris</name>
    <name type="common">Freshwater tardigrade</name>
    <dbReference type="NCBI Taxonomy" id="2072580"/>
    <lineage>
        <taxon>Eukaryota</taxon>
        <taxon>Metazoa</taxon>
        <taxon>Ecdysozoa</taxon>
        <taxon>Tardigrada</taxon>
        <taxon>Eutardigrada</taxon>
        <taxon>Parachela</taxon>
        <taxon>Hypsibioidea</taxon>
        <taxon>Hypsibiidae</taxon>
        <taxon>Hypsibius</taxon>
    </lineage>
</organism>
<dbReference type="EMBL" id="MTYJ01000166">
    <property type="protein sequence ID" value="OQV11606.1"/>
    <property type="molecule type" value="Genomic_DNA"/>
</dbReference>
<dbReference type="Proteomes" id="UP000192578">
    <property type="component" value="Unassembled WGS sequence"/>
</dbReference>
<accession>A0A1W0W8S8</accession>
<reference evidence="2" key="1">
    <citation type="submission" date="2017-01" db="EMBL/GenBank/DDBJ databases">
        <title>Comparative genomics of anhydrobiosis in the tardigrade Hypsibius dujardini.</title>
        <authorList>
            <person name="Yoshida Y."/>
            <person name="Koutsovoulos G."/>
            <person name="Laetsch D."/>
            <person name="Stevens L."/>
            <person name="Kumar S."/>
            <person name="Horikawa D."/>
            <person name="Ishino K."/>
            <person name="Komine S."/>
            <person name="Tomita M."/>
            <person name="Blaxter M."/>
            <person name="Arakawa K."/>
        </authorList>
    </citation>
    <scope>NUCLEOTIDE SEQUENCE [LARGE SCALE GENOMIC DNA]</scope>
    <source>
        <strain evidence="2">Z151</strain>
    </source>
</reference>
<evidence type="ECO:0000313" key="2">
    <source>
        <dbReference type="Proteomes" id="UP000192578"/>
    </source>
</evidence>
<name>A0A1W0W8S8_HYPEX</name>
<proteinExistence type="predicted"/>
<comment type="caution">
    <text evidence="1">The sequence shown here is derived from an EMBL/GenBank/DDBJ whole genome shotgun (WGS) entry which is preliminary data.</text>
</comment>
<evidence type="ECO:0000313" key="1">
    <source>
        <dbReference type="EMBL" id="OQV11606.1"/>
    </source>
</evidence>
<gene>
    <name evidence="1" type="ORF">BV898_14104</name>
</gene>
<protein>
    <submittedName>
        <fullName evidence="1">Uncharacterized protein</fullName>
    </submittedName>
</protein>
<dbReference type="AlphaFoldDB" id="A0A1W0W8S8"/>
<keyword evidence="2" id="KW-1185">Reference proteome</keyword>
<sequence length="98" mass="11218">MASHHGFKLFIINLPVAVKVHFANHFLQLFIGHFLTEIGHQMTQLLSEDESITVLVEDMKHLANLFLTLCLPDLLRHHRDELGEVNRTIAYETIEGST</sequence>